<dbReference type="PANTHER" id="PTHR42837">
    <property type="entry name" value="REGULATOR OF SIGMA-E PROTEASE RSEP"/>
    <property type="match status" value="1"/>
</dbReference>
<evidence type="ECO:0000313" key="16">
    <source>
        <dbReference type="EMBL" id="AGU15322.1"/>
    </source>
</evidence>
<dbReference type="GO" id="GO:0016020">
    <property type="term" value="C:membrane"/>
    <property type="evidence" value="ECO:0007669"/>
    <property type="project" value="UniProtKB-SubCell"/>
</dbReference>
<organism evidence="16 17">
    <name type="scientific">Corynebacterium argentoratense DSM 44202</name>
    <dbReference type="NCBI Taxonomy" id="1348662"/>
    <lineage>
        <taxon>Bacteria</taxon>
        <taxon>Bacillati</taxon>
        <taxon>Actinomycetota</taxon>
        <taxon>Actinomycetes</taxon>
        <taxon>Mycobacteriales</taxon>
        <taxon>Corynebacteriaceae</taxon>
        <taxon>Corynebacterium</taxon>
    </lineage>
</organism>
<keyword evidence="5" id="KW-0645">Protease</keyword>
<dbReference type="InterPro" id="IPR001478">
    <property type="entry name" value="PDZ"/>
</dbReference>
<comment type="cofactor">
    <cofactor evidence="1">
        <name>Zn(2+)</name>
        <dbReference type="ChEBI" id="CHEBI:29105"/>
    </cofactor>
</comment>
<comment type="subcellular location">
    <subcellularLocation>
        <location evidence="2">Membrane</location>
        <topology evidence="2">Multi-pass membrane protein</topology>
    </subcellularLocation>
</comment>
<evidence type="ECO:0000256" key="9">
    <source>
        <dbReference type="ARBA" id="ARBA00022989"/>
    </source>
</evidence>
<dbReference type="InterPro" id="IPR036034">
    <property type="entry name" value="PDZ_sf"/>
</dbReference>
<dbReference type="RefSeq" id="WP_020976479.1">
    <property type="nucleotide sequence ID" value="NC_022198.1"/>
</dbReference>
<dbReference type="CDD" id="cd06163">
    <property type="entry name" value="S2P-M50_PDZ_RseP-like"/>
    <property type="match status" value="1"/>
</dbReference>
<evidence type="ECO:0000256" key="8">
    <source>
        <dbReference type="ARBA" id="ARBA00022833"/>
    </source>
</evidence>
<accession>U3GZJ3</accession>
<dbReference type="KEGG" id="caz:CARG_05985"/>
<dbReference type="OrthoDB" id="9782003at2"/>
<evidence type="ECO:0000256" key="3">
    <source>
        <dbReference type="ARBA" id="ARBA00007931"/>
    </source>
</evidence>
<keyword evidence="17" id="KW-1185">Reference proteome</keyword>
<dbReference type="Pfam" id="PF02163">
    <property type="entry name" value="Peptidase_M50"/>
    <property type="match status" value="1"/>
</dbReference>
<keyword evidence="8" id="KW-0862">Zinc</keyword>
<dbReference type="GO" id="GO:0006508">
    <property type="term" value="P:proteolysis"/>
    <property type="evidence" value="ECO:0007669"/>
    <property type="project" value="UniProtKB-KW"/>
</dbReference>
<protein>
    <recommendedName>
        <fullName evidence="4">Zinc metalloprotease Rip1</fullName>
    </recommendedName>
    <alternativeName>
        <fullName evidence="12">S2P endopeptidase</fullName>
    </alternativeName>
    <alternativeName>
        <fullName evidence="13">Site-2-type intramembrane protease</fullName>
    </alternativeName>
</protein>
<keyword evidence="7" id="KW-0378">Hydrolase</keyword>
<dbReference type="GO" id="GO:0004222">
    <property type="term" value="F:metalloendopeptidase activity"/>
    <property type="evidence" value="ECO:0007669"/>
    <property type="project" value="InterPro"/>
</dbReference>
<keyword evidence="9 14" id="KW-1133">Transmembrane helix</keyword>
<evidence type="ECO:0000256" key="1">
    <source>
        <dbReference type="ARBA" id="ARBA00001947"/>
    </source>
</evidence>
<dbReference type="PANTHER" id="PTHR42837:SF2">
    <property type="entry name" value="MEMBRANE METALLOPROTEASE ARASP2, CHLOROPLASTIC-RELATED"/>
    <property type="match status" value="1"/>
</dbReference>
<feature type="transmembrane region" description="Helical" evidence="14">
    <location>
        <begin position="367"/>
        <end position="391"/>
    </location>
</feature>
<evidence type="ECO:0000256" key="11">
    <source>
        <dbReference type="ARBA" id="ARBA00023136"/>
    </source>
</evidence>
<dbReference type="SUPFAM" id="SSF50156">
    <property type="entry name" value="PDZ domain-like"/>
    <property type="match status" value="1"/>
</dbReference>
<evidence type="ECO:0000256" key="5">
    <source>
        <dbReference type="ARBA" id="ARBA00022670"/>
    </source>
</evidence>
<evidence type="ECO:0000256" key="13">
    <source>
        <dbReference type="ARBA" id="ARBA00033476"/>
    </source>
</evidence>
<evidence type="ECO:0000256" key="7">
    <source>
        <dbReference type="ARBA" id="ARBA00022801"/>
    </source>
</evidence>
<keyword evidence="11 14" id="KW-0472">Membrane</keyword>
<gene>
    <name evidence="16" type="ORF">CARG_05985</name>
</gene>
<evidence type="ECO:0000256" key="12">
    <source>
        <dbReference type="ARBA" id="ARBA00032214"/>
    </source>
</evidence>
<dbReference type="InterPro" id="IPR004387">
    <property type="entry name" value="Pept_M50_Zn"/>
</dbReference>
<evidence type="ECO:0000256" key="4">
    <source>
        <dbReference type="ARBA" id="ARBA00019897"/>
    </source>
</evidence>
<feature type="transmembrane region" description="Helical" evidence="14">
    <location>
        <begin position="101"/>
        <end position="127"/>
    </location>
</feature>
<dbReference type="Gene3D" id="2.30.42.10">
    <property type="match status" value="1"/>
</dbReference>
<dbReference type="AlphaFoldDB" id="U3GZJ3"/>
<dbReference type="CDD" id="cd23081">
    <property type="entry name" value="cpPDZ_EcRseP-like"/>
    <property type="match status" value="1"/>
</dbReference>
<dbReference type="InterPro" id="IPR008915">
    <property type="entry name" value="Peptidase_M50"/>
</dbReference>
<dbReference type="Proteomes" id="UP000016943">
    <property type="component" value="Chromosome"/>
</dbReference>
<dbReference type="SMART" id="SM00228">
    <property type="entry name" value="PDZ"/>
    <property type="match status" value="1"/>
</dbReference>
<evidence type="ECO:0000256" key="14">
    <source>
        <dbReference type="SAM" id="Phobius"/>
    </source>
</evidence>
<feature type="domain" description="PDZ" evidence="15">
    <location>
        <begin position="114"/>
        <end position="200"/>
    </location>
</feature>
<dbReference type="PATRIC" id="fig|1348662.3.peg.1171"/>
<evidence type="ECO:0000313" key="17">
    <source>
        <dbReference type="Proteomes" id="UP000016943"/>
    </source>
</evidence>
<dbReference type="GeneID" id="78249972"/>
<dbReference type="HOGENOM" id="CLU_025778_1_2_11"/>
<evidence type="ECO:0000256" key="2">
    <source>
        <dbReference type="ARBA" id="ARBA00004141"/>
    </source>
</evidence>
<sequence>MLSYLLGVVIFAVGIGATIGLHEFGHMRTAVGCGMKVRRFYVGFGPTLLKWRGKTSGTEYGFKLFPLGGFCDIAGMVPEEELTPAEQRVAMYRKPWWQQVWVLSGGVLMNLVLGTLIIYLVAVFAGLPNPDADYSARVGQVQCVDVDAGESACPAKDAGLRPGDVIVAVDGSETPTFADVRQALMQRPGQEVALQVDRGGEILDVDVAVASVQRETTDGRKVDVGVIGVTSAPVVDAVKRYGPVEAVPRTGMMAWEMMGATFKGLAAFPAKLPGVAKSIVGGEREQESPMSVVGASRIGGELAERAQWSIFAMMLASLNFFLAVFNLVPLPPLDGGRIAVVLYQAVRDWARRVRGLAPLGPVDYRKVMPVTIAAASVLIAVGVLTIVADVVNPIRLFG</sequence>
<evidence type="ECO:0000256" key="10">
    <source>
        <dbReference type="ARBA" id="ARBA00023049"/>
    </source>
</evidence>
<dbReference type="InterPro" id="IPR041489">
    <property type="entry name" value="PDZ_6"/>
</dbReference>
<name>U3GZJ3_9CORY</name>
<feature type="transmembrane region" description="Helical" evidence="14">
    <location>
        <begin position="308"/>
        <end position="328"/>
    </location>
</feature>
<proteinExistence type="inferred from homology"/>
<dbReference type="Pfam" id="PF17820">
    <property type="entry name" value="PDZ_6"/>
    <property type="match status" value="1"/>
</dbReference>
<dbReference type="STRING" id="1348662.CARG_05985"/>
<dbReference type="eggNOG" id="COG0750">
    <property type="taxonomic scope" value="Bacteria"/>
</dbReference>
<dbReference type="EMBL" id="CP006365">
    <property type="protein sequence ID" value="AGU15322.1"/>
    <property type="molecule type" value="Genomic_DNA"/>
</dbReference>
<keyword evidence="6 14" id="KW-0812">Transmembrane</keyword>
<comment type="similarity">
    <text evidence="3">Belongs to the peptidase M50B family.</text>
</comment>
<reference evidence="16 17" key="1">
    <citation type="journal article" date="2013" name="Genome Announc.">
        <title>Whole-Genome Sequence of the Clinical Strain Corynebacterium argentoratense DSM 44202, Isolated from a Human Throat Specimen.</title>
        <authorList>
            <person name="Bomholt C."/>
            <person name="Glaub A."/>
            <person name="Gravermann K."/>
            <person name="Albersmeier A."/>
            <person name="Brinkrolf K."/>
            <person name="Ruckert C."/>
            <person name="Tauch A."/>
        </authorList>
    </citation>
    <scope>NUCLEOTIDE SEQUENCE [LARGE SCALE GENOMIC DNA]</scope>
    <source>
        <strain evidence="16">DSM 44202</strain>
    </source>
</reference>
<evidence type="ECO:0000259" key="15">
    <source>
        <dbReference type="SMART" id="SM00228"/>
    </source>
</evidence>
<evidence type="ECO:0000256" key="6">
    <source>
        <dbReference type="ARBA" id="ARBA00022692"/>
    </source>
</evidence>
<keyword evidence="10" id="KW-0482">Metalloprotease</keyword>